<evidence type="ECO:0000313" key="2">
    <source>
        <dbReference type="Proteomes" id="UP000195338"/>
    </source>
</evidence>
<dbReference type="InterPro" id="IPR024453">
    <property type="entry name" value="Peptidase_C92"/>
</dbReference>
<dbReference type="Pfam" id="PF05708">
    <property type="entry name" value="Peptidase_C92"/>
    <property type="match status" value="1"/>
</dbReference>
<dbReference type="InterPro" id="IPR038765">
    <property type="entry name" value="Papain-like_cys_pep_sf"/>
</dbReference>
<comment type="caution">
    <text evidence="1">The sequence shown here is derived from an EMBL/GenBank/DDBJ whole genome shotgun (WGS) entry which is preliminary data.</text>
</comment>
<dbReference type="GeneID" id="89550291"/>
<organism evidence="1 2">
    <name type="scientific">Citrobacter europaeus</name>
    <dbReference type="NCBI Taxonomy" id="1914243"/>
    <lineage>
        <taxon>Bacteria</taxon>
        <taxon>Pseudomonadati</taxon>
        <taxon>Pseudomonadota</taxon>
        <taxon>Gammaproteobacteria</taxon>
        <taxon>Enterobacterales</taxon>
        <taxon>Enterobacteriaceae</taxon>
        <taxon>Citrobacter</taxon>
    </lineage>
</organism>
<proteinExistence type="predicted"/>
<evidence type="ECO:0008006" key="3">
    <source>
        <dbReference type="Google" id="ProtNLM"/>
    </source>
</evidence>
<protein>
    <recommendedName>
        <fullName evidence="3">Permuted papain-like amidase enzyme, YaeF/YiiX, C92 family</fullName>
    </recommendedName>
</protein>
<dbReference type="Proteomes" id="UP000195338">
    <property type="component" value="Unassembled WGS sequence"/>
</dbReference>
<dbReference type="EMBL" id="FLUX01000044">
    <property type="protein sequence ID" value="SBW28093.1"/>
    <property type="molecule type" value="Genomic_DNA"/>
</dbReference>
<gene>
    <name evidence="1" type="ORF">BN4901_4447</name>
</gene>
<reference evidence="1 2" key="1">
    <citation type="submission" date="2016-04" db="EMBL/GenBank/DDBJ databases">
        <authorList>
            <person name="Mornico D."/>
        </authorList>
    </citation>
    <scope>NUCLEOTIDE SEQUENCE [LARGE SCALE GENOMIC DNA]</scope>
    <source>
        <strain evidence="1 2">A121</strain>
    </source>
</reference>
<keyword evidence="2" id="KW-1185">Reference proteome</keyword>
<dbReference type="RefSeq" id="WP_051642623.1">
    <property type="nucleotide sequence ID" value="NZ_BPMF01000002.1"/>
</dbReference>
<accession>A0ABY0JV27</accession>
<evidence type="ECO:0000313" key="1">
    <source>
        <dbReference type="EMBL" id="SBW28093.1"/>
    </source>
</evidence>
<name>A0ABY0JV27_9ENTR</name>
<dbReference type="SUPFAM" id="SSF54001">
    <property type="entry name" value="Cysteine proteinases"/>
    <property type="match status" value="1"/>
</dbReference>
<dbReference type="Gene3D" id="3.90.1720.10">
    <property type="entry name" value="endopeptidase domain like (from Nostoc punctiforme)"/>
    <property type="match status" value="1"/>
</dbReference>
<sequence>MPNHIDLAQVKAMKVVNYATLRETLKSGDLFFASGDYLVSKAIEKMTDSPWSHVGIVFVLPQIDRVLLLESVEDMGVRLAPLSKYLSDYDDIGKPYKGRVVLARYDALSKSAVEQVAAFGLNELTRPYDKEEIARILARIALGKGKSKKDREYICSELVYACFNNAGISIAYNPKGFISPEDVWQDSHISLINRIL</sequence>